<accession>A0A0E9PRQ8</accession>
<evidence type="ECO:0000313" key="1">
    <source>
        <dbReference type="EMBL" id="JAH06972.1"/>
    </source>
</evidence>
<protein>
    <submittedName>
        <fullName evidence="1">Uncharacterized protein</fullName>
    </submittedName>
</protein>
<dbReference type="AlphaFoldDB" id="A0A0E9PRQ8"/>
<reference evidence="1" key="2">
    <citation type="journal article" date="2015" name="Fish Shellfish Immunol.">
        <title>Early steps in the European eel (Anguilla anguilla)-Vibrio vulnificus interaction in the gills: Role of the RtxA13 toxin.</title>
        <authorList>
            <person name="Callol A."/>
            <person name="Pajuelo D."/>
            <person name="Ebbesson L."/>
            <person name="Teles M."/>
            <person name="MacKenzie S."/>
            <person name="Amaro C."/>
        </authorList>
    </citation>
    <scope>NUCLEOTIDE SEQUENCE</scope>
</reference>
<proteinExistence type="predicted"/>
<reference evidence="1" key="1">
    <citation type="submission" date="2014-11" db="EMBL/GenBank/DDBJ databases">
        <authorList>
            <person name="Amaro Gonzalez C."/>
        </authorList>
    </citation>
    <scope>NUCLEOTIDE SEQUENCE</scope>
</reference>
<dbReference type="EMBL" id="GBXM01101605">
    <property type="protein sequence ID" value="JAH06972.1"/>
    <property type="molecule type" value="Transcribed_RNA"/>
</dbReference>
<name>A0A0E9PRQ8_ANGAN</name>
<sequence>MTAKFSALPVFCSCSVTFGYVLIVHCF</sequence>
<organism evidence="1">
    <name type="scientific">Anguilla anguilla</name>
    <name type="common">European freshwater eel</name>
    <name type="synonym">Muraena anguilla</name>
    <dbReference type="NCBI Taxonomy" id="7936"/>
    <lineage>
        <taxon>Eukaryota</taxon>
        <taxon>Metazoa</taxon>
        <taxon>Chordata</taxon>
        <taxon>Craniata</taxon>
        <taxon>Vertebrata</taxon>
        <taxon>Euteleostomi</taxon>
        <taxon>Actinopterygii</taxon>
        <taxon>Neopterygii</taxon>
        <taxon>Teleostei</taxon>
        <taxon>Anguilliformes</taxon>
        <taxon>Anguillidae</taxon>
        <taxon>Anguilla</taxon>
    </lineage>
</organism>